<name>A0A8S5NN43_9CAUD</name>
<feature type="coiled-coil region" evidence="1">
    <location>
        <begin position="27"/>
        <end position="54"/>
    </location>
</feature>
<organism evidence="2">
    <name type="scientific">Myoviridae sp. ct2th6</name>
    <dbReference type="NCBI Taxonomy" id="2826606"/>
    <lineage>
        <taxon>Viruses</taxon>
        <taxon>Duplodnaviria</taxon>
        <taxon>Heunggongvirae</taxon>
        <taxon>Uroviricota</taxon>
        <taxon>Caudoviricetes</taxon>
    </lineage>
</organism>
<proteinExistence type="predicted"/>
<reference evidence="2" key="1">
    <citation type="journal article" date="2021" name="Proc. Natl. Acad. Sci. U.S.A.">
        <title>A Catalog of Tens of Thousands of Viruses from Human Metagenomes Reveals Hidden Associations with Chronic Diseases.</title>
        <authorList>
            <person name="Tisza M.J."/>
            <person name="Buck C.B."/>
        </authorList>
    </citation>
    <scope>NUCLEOTIDE SEQUENCE</scope>
    <source>
        <strain evidence="2">Ct2th6</strain>
    </source>
</reference>
<sequence>MDRIKNAIIHWLGGCTAEEKHTVELQRDRLYADLKANEQELAEVNAELDKLKAVNRDTVLDIDGKKIWVD</sequence>
<keyword evidence="1" id="KW-0175">Coiled coil</keyword>
<evidence type="ECO:0000313" key="2">
    <source>
        <dbReference type="EMBL" id="DAD96129.1"/>
    </source>
</evidence>
<protein>
    <submittedName>
        <fullName evidence="2">Uncharacterized protein</fullName>
    </submittedName>
</protein>
<evidence type="ECO:0000256" key="1">
    <source>
        <dbReference type="SAM" id="Coils"/>
    </source>
</evidence>
<accession>A0A8S5NN43</accession>
<dbReference type="EMBL" id="BK015209">
    <property type="protein sequence ID" value="DAD96129.1"/>
    <property type="molecule type" value="Genomic_DNA"/>
</dbReference>